<reference evidence="2" key="1">
    <citation type="submission" date="2020-07" db="EMBL/GenBank/DDBJ databases">
        <title>Ethylene signaling mediates host invasion by parasitic plants.</title>
        <authorList>
            <person name="Yoshida S."/>
        </authorList>
    </citation>
    <scope>NUCLEOTIDE SEQUENCE</scope>
    <source>
        <strain evidence="2">Okayama</strain>
    </source>
</reference>
<sequence>MSQVEENSSSADKRKVSLAADEPNAKTPAIAGLLDPSLTCTFLDDPNIHDLCNRLAENKLLVQMAQQLVEALEDARFENGNLNDDAPKHFALVRQEHVLTTIIEELSNRVEDETIEERMSRIKGDNNFKHILDATKPAPIMMRGLLIIIIGYWSYKKLPLMLGEEYACGFVEDEEKVANVIDTKEIELREKYDIWLMEHGSPIQILEQDSFFCSIVVKYSKRAPVQNEGAVVDVVNNIIKGPGFNPYKDLNEKKDVVGALRIFLSILIVHWIDNDAYEKLHKELVEYAEAQRAAAAAAKLAKCKDSIRAEISYTTRFAGDLKNLKEVLDEVYGTASHGHMFDKLKIMQFEDEIIARETHYDIAMNVKATLMDGACMYASYKLGRQ</sequence>
<comment type="caution">
    <text evidence="2">The sequence shown here is derived from an EMBL/GenBank/DDBJ whole genome shotgun (WGS) entry which is preliminary data.</text>
</comment>
<dbReference type="OrthoDB" id="920242at2759"/>
<dbReference type="Proteomes" id="UP000653305">
    <property type="component" value="Unassembled WGS sequence"/>
</dbReference>
<gene>
    <name evidence="2" type="ORF">PHJA_002692300</name>
</gene>
<dbReference type="AlphaFoldDB" id="A0A830DHD8"/>
<organism evidence="2 3">
    <name type="scientific">Phtheirospermum japonicum</name>
    <dbReference type="NCBI Taxonomy" id="374723"/>
    <lineage>
        <taxon>Eukaryota</taxon>
        <taxon>Viridiplantae</taxon>
        <taxon>Streptophyta</taxon>
        <taxon>Embryophyta</taxon>
        <taxon>Tracheophyta</taxon>
        <taxon>Spermatophyta</taxon>
        <taxon>Magnoliopsida</taxon>
        <taxon>eudicotyledons</taxon>
        <taxon>Gunneridae</taxon>
        <taxon>Pentapetalae</taxon>
        <taxon>asterids</taxon>
        <taxon>lamiids</taxon>
        <taxon>Lamiales</taxon>
        <taxon>Orobanchaceae</taxon>
        <taxon>Orobanchaceae incertae sedis</taxon>
        <taxon>Phtheirospermum</taxon>
    </lineage>
</organism>
<feature type="compositionally biased region" description="Polar residues" evidence="1">
    <location>
        <begin position="1"/>
        <end position="10"/>
    </location>
</feature>
<dbReference type="EMBL" id="BMAC01001073">
    <property type="protein sequence ID" value="GFQ05482.1"/>
    <property type="molecule type" value="Genomic_DNA"/>
</dbReference>
<protein>
    <submittedName>
        <fullName evidence="2">Uncharacterized protein</fullName>
    </submittedName>
</protein>
<accession>A0A830DHD8</accession>
<evidence type="ECO:0000313" key="2">
    <source>
        <dbReference type="EMBL" id="GFQ05482.1"/>
    </source>
</evidence>
<evidence type="ECO:0000313" key="3">
    <source>
        <dbReference type="Proteomes" id="UP000653305"/>
    </source>
</evidence>
<evidence type="ECO:0000256" key="1">
    <source>
        <dbReference type="SAM" id="MobiDB-lite"/>
    </source>
</evidence>
<name>A0A830DHD8_9LAMI</name>
<feature type="region of interest" description="Disordered" evidence="1">
    <location>
        <begin position="1"/>
        <end position="20"/>
    </location>
</feature>
<keyword evidence="3" id="KW-1185">Reference proteome</keyword>
<proteinExistence type="predicted"/>